<sequence>MTIYYKFNGITQNLNAAPQDAAMGRPITPQAFSTSLVKAPDVFYDFKTEAKALSATRRVSSQVADLKPGQYLVPNSPNYIKLMERQSLFSANDGKLVWQKLPKDLPMYYAIVGLVTAGVIWSVFCLKKFASPPKNQ</sequence>
<keyword evidence="4" id="KW-0496">Mitochondrion</keyword>
<reference evidence="7 8" key="1">
    <citation type="submission" date="2024-04" db="EMBL/GenBank/DDBJ databases">
        <authorList>
            <consortium name="Genoscope - CEA"/>
            <person name="William W."/>
        </authorList>
    </citation>
    <scope>NUCLEOTIDE SEQUENCE [LARGE SCALE GENOMIC DNA]</scope>
</reference>
<evidence type="ECO:0000256" key="1">
    <source>
        <dbReference type="ARBA" id="ARBA00004273"/>
    </source>
</evidence>
<dbReference type="InterPro" id="IPR036539">
    <property type="entry name" value="Cyt_c_oxidase_su7a_sf"/>
</dbReference>
<evidence type="ECO:0000256" key="3">
    <source>
        <dbReference type="ARBA" id="ARBA00022792"/>
    </source>
</evidence>
<dbReference type="EMBL" id="CAXITT010000019">
    <property type="protein sequence ID" value="CAL1527505.1"/>
    <property type="molecule type" value="Genomic_DNA"/>
</dbReference>
<dbReference type="GO" id="GO:0006123">
    <property type="term" value="P:mitochondrial electron transport, cytochrome c to oxygen"/>
    <property type="evidence" value="ECO:0007669"/>
    <property type="project" value="InterPro"/>
</dbReference>
<keyword evidence="6" id="KW-0812">Transmembrane</keyword>
<dbReference type="Proteomes" id="UP001497497">
    <property type="component" value="Unassembled WGS sequence"/>
</dbReference>
<evidence type="ECO:0000256" key="2">
    <source>
        <dbReference type="ARBA" id="ARBA00009331"/>
    </source>
</evidence>
<comment type="similarity">
    <text evidence="2">Belongs to the cytochrome c oxidase VIIa family.</text>
</comment>
<comment type="subcellular location">
    <subcellularLocation>
        <location evidence="1">Mitochondrion inner membrane</location>
    </subcellularLocation>
</comment>
<evidence type="ECO:0000256" key="6">
    <source>
        <dbReference type="SAM" id="Phobius"/>
    </source>
</evidence>
<feature type="transmembrane region" description="Helical" evidence="6">
    <location>
        <begin position="107"/>
        <end position="126"/>
    </location>
</feature>
<evidence type="ECO:0000313" key="7">
    <source>
        <dbReference type="EMBL" id="CAL1527505.1"/>
    </source>
</evidence>
<dbReference type="AlphaFoldDB" id="A0AAV2H1F7"/>
<accession>A0AAV2H1F7</accession>
<keyword evidence="5 6" id="KW-0472">Membrane</keyword>
<keyword evidence="6" id="KW-1133">Transmembrane helix</keyword>
<dbReference type="GO" id="GO:0005743">
    <property type="term" value="C:mitochondrial inner membrane"/>
    <property type="evidence" value="ECO:0007669"/>
    <property type="project" value="UniProtKB-SubCell"/>
</dbReference>
<proteinExistence type="inferred from homology"/>
<name>A0AAV2H1F7_LYMST</name>
<evidence type="ECO:0000256" key="5">
    <source>
        <dbReference type="ARBA" id="ARBA00023136"/>
    </source>
</evidence>
<comment type="caution">
    <text evidence="7">The sequence shown here is derived from an EMBL/GenBank/DDBJ whole genome shotgun (WGS) entry which is preliminary data.</text>
</comment>
<keyword evidence="3" id="KW-0999">Mitochondrion inner membrane</keyword>
<dbReference type="InterPro" id="IPR039297">
    <property type="entry name" value="COX7a"/>
</dbReference>
<dbReference type="Gene3D" id="4.10.91.10">
    <property type="entry name" value="Cytochrome c oxidase, subunit VIIa"/>
    <property type="match status" value="1"/>
</dbReference>
<organism evidence="7 8">
    <name type="scientific">Lymnaea stagnalis</name>
    <name type="common">Great pond snail</name>
    <name type="synonym">Helix stagnalis</name>
    <dbReference type="NCBI Taxonomy" id="6523"/>
    <lineage>
        <taxon>Eukaryota</taxon>
        <taxon>Metazoa</taxon>
        <taxon>Spiralia</taxon>
        <taxon>Lophotrochozoa</taxon>
        <taxon>Mollusca</taxon>
        <taxon>Gastropoda</taxon>
        <taxon>Heterobranchia</taxon>
        <taxon>Euthyneura</taxon>
        <taxon>Panpulmonata</taxon>
        <taxon>Hygrophila</taxon>
        <taxon>Lymnaeoidea</taxon>
        <taxon>Lymnaeidae</taxon>
        <taxon>Lymnaea</taxon>
    </lineage>
</organism>
<dbReference type="Pfam" id="PF02238">
    <property type="entry name" value="COX7a"/>
    <property type="match status" value="1"/>
</dbReference>
<evidence type="ECO:0000256" key="4">
    <source>
        <dbReference type="ARBA" id="ARBA00023128"/>
    </source>
</evidence>
<protein>
    <submittedName>
        <fullName evidence="7">Uncharacterized protein</fullName>
    </submittedName>
</protein>
<dbReference type="GO" id="GO:0045277">
    <property type="term" value="C:respiratory chain complex IV"/>
    <property type="evidence" value="ECO:0007669"/>
    <property type="project" value="InterPro"/>
</dbReference>
<gene>
    <name evidence="7" type="ORF">GSLYS_00001682001</name>
</gene>
<keyword evidence="8" id="KW-1185">Reference proteome</keyword>
<evidence type="ECO:0000313" key="8">
    <source>
        <dbReference type="Proteomes" id="UP001497497"/>
    </source>
</evidence>